<accession>A0A5Q0TLY5</accession>
<dbReference type="RefSeq" id="WP_153448602.1">
    <property type="nucleotide sequence ID" value="NZ_CP045700.1"/>
</dbReference>
<organism evidence="1 2">
    <name type="scientific">Vibrio algicola</name>
    <dbReference type="NCBI Taxonomy" id="2662262"/>
    <lineage>
        <taxon>Bacteria</taxon>
        <taxon>Pseudomonadati</taxon>
        <taxon>Pseudomonadota</taxon>
        <taxon>Gammaproteobacteria</taxon>
        <taxon>Vibrionales</taxon>
        <taxon>Vibrionaceae</taxon>
        <taxon>Vibrio</taxon>
    </lineage>
</organism>
<dbReference type="InterPro" id="IPR018772">
    <property type="entry name" value="Transcription_activator_HlyU"/>
</dbReference>
<protein>
    <submittedName>
        <fullName evidence="1">Transcriptional regulator</fullName>
    </submittedName>
</protein>
<dbReference type="Proteomes" id="UP000348942">
    <property type="component" value="Chromosome 2"/>
</dbReference>
<sequence length="91" mass="10274">MGFLSKLFGSKKETKVVEVEPIEFNGFLIYAESISEGSQYRVAGRIVKHIDGEVKTHRFIRSDVLSSQDDANQLMLKKAKLFIEQSGSSMF</sequence>
<proteinExistence type="predicted"/>
<dbReference type="Pfam" id="PF10115">
    <property type="entry name" value="HlyU"/>
    <property type="match status" value="1"/>
</dbReference>
<keyword evidence="2" id="KW-1185">Reference proteome</keyword>
<dbReference type="AlphaFoldDB" id="A0A5Q0TLY5"/>
<gene>
    <name evidence="1" type="ORF">GFB47_13665</name>
</gene>
<name>A0A5Q0TLY5_9VIBR</name>
<evidence type="ECO:0000313" key="2">
    <source>
        <dbReference type="Proteomes" id="UP000348942"/>
    </source>
</evidence>
<evidence type="ECO:0000313" key="1">
    <source>
        <dbReference type="EMBL" id="QGA66469.1"/>
    </source>
</evidence>
<reference evidence="1 2" key="1">
    <citation type="submission" date="2019-10" db="EMBL/GenBank/DDBJ databases">
        <title>Vibrio sp. nov., isolated from Coralline algae surface.</title>
        <authorList>
            <person name="Geng Y."/>
            <person name="Zhang X."/>
        </authorList>
    </citation>
    <scope>NUCLEOTIDE SEQUENCE [LARGE SCALE GENOMIC DNA]</scope>
    <source>
        <strain evidence="1 2">SM1977</strain>
    </source>
</reference>
<dbReference type="EMBL" id="CP045700">
    <property type="protein sequence ID" value="QGA66469.1"/>
    <property type="molecule type" value="Genomic_DNA"/>
</dbReference>